<dbReference type="EnsemblMetazoa" id="XM_022804606">
    <property type="protein sequence ID" value="XP_022660341"/>
    <property type="gene ID" value="LOC111250021"/>
</dbReference>
<feature type="domain" description="CTCK" evidence="6">
    <location>
        <begin position="32"/>
        <end position="127"/>
    </location>
</feature>
<accession>A0A7M7K3S3</accession>
<reference evidence="7" key="1">
    <citation type="submission" date="2021-01" db="UniProtKB">
        <authorList>
            <consortium name="EnsemblMetazoa"/>
        </authorList>
    </citation>
    <scope>IDENTIFICATION</scope>
</reference>
<evidence type="ECO:0000256" key="2">
    <source>
        <dbReference type="ARBA" id="ARBA00022525"/>
    </source>
</evidence>
<keyword evidence="8" id="KW-1185">Reference proteome</keyword>
<evidence type="ECO:0000256" key="5">
    <source>
        <dbReference type="SAM" id="SignalP"/>
    </source>
</evidence>
<evidence type="ECO:0000313" key="8">
    <source>
        <dbReference type="Proteomes" id="UP000594260"/>
    </source>
</evidence>
<dbReference type="InterPro" id="IPR006208">
    <property type="entry name" value="Glyco_hormone_CN"/>
</dbReference>
<dbReference type="AlphaFoldDB" id="A0A7M7K3S3"/>
<comment type="subcellular location">
    <subcellularLocation>
        <location evidence="1">Secreted</location>
    </subcellularLocation>
</comment>
<proteinExistence type="predicted"/>
<keyword evidence="5" id="KW-0732">Signal</keyword>
<evidence type="ECO:0000256" key="3">
    <source>
        <dbReference type="ARBA" id="ARBA00023157"/>
    </source>
</evidence>
<dbReference type="GeneID" id="111250021"/>
<dbReference type="InParanoid" id="A0A7M7K3S3"/>
<keyword evidence="2" id="KW-0964">Secreted</keyword>
<evidence type="ECO:0000259" key="6">
    <source>
        <dbReference type="PROSITE" id="PS01225"/>
    </source>
</evidence>
<dbReference type="GO" id="GO:0005576">
    <property type="term" value="C:extracellular region"/>
    <property type="evidence" value="ECO:0007669"/>
    <property type="project" value="UniProtKB-SubCell"/>
</dbReference>
<dbReference type="Gene3D" id="2.10.90.10">
    <property type="entry name" value="Cystine-knot cytokines"/>
    <property type="match status" value="1"/>
</dbReference>
<sequence>MDRVYVFCFLVLLAYQSLLCSADDELAASLICKERTVPRRETLRYFRFADERGVTCYNPEEIVDLKECIGYCKSNGRFTFDNQPTTDCWCCVPTANTTIKVLFECRNGHTETRDVLIPTKCDCMSCSNNSGSPVIPIPT</sequence>
<keyword evidence="3 4" id="KW-1015">Disulfide bond</keyword>
<dbReference type="Proteomes" id="UP000594260">
    <property type="component" value="Unplaced"/>
</dbReference>
<dbReference type="KEGG" id="vde:111250021"/>
<feature type="chain" id="PRO_5029545663" description="CTCK domain-containing protein" evidence="5">
    <location>
        <begin position="23"/>
        <end position="139"/>
    </location>
</feature>
<dbReference type="PROSITE" id="PS01225">
    <property type="entry name" value="CTCK_2"/>
    <property type="match status" value="1"/>
</dbReference>
<evidence type="ECO:0000256" key="4">
    <source>
        <dbReference type="PROSITE-ProRule" id="PRU00039"/>
    </source>
</evidence>
<dbReference type="SMART" id="SM00041">
    <property type="entry name" value="CT"/>
    <property type="match status" value="1"/>
</dbReference>
<feature type="signal peptide" evidence="5">
    <location>
        <begin position="1"/>
        <end position="22"/>
    </location>
</feature>
<evidence type="ECO:0000256" key="1">
    <source>
        <dbReference type="ARBA" id="ARBA00004613"/>
    </source>
</evidence>
<dbReference type="OMA" id="ICKERTV"/>
<protein>
    <recommendedName>
        <fullName evidence="6">CTCK domain-containing protein</fullName>
    </recommendedName>
</protein>
<dbReference type="Pfam" id="PF00007">
    <property type="entry name" value="Cys_knot"/>
    <property type="match status" value="1"/>
</dbReference>
<dbReference type="RefSeq" id="XP_022660341.1">
    <property type="nucleotide sequence ID" value="XM_022804606.1"/>
</dbReference>
<organism evidence="7 8">
    <name type="scientific">Varroa destructor</name>
    <name type="common">Honeybee mite</name>
    <dbReference type="NCBI Taxonomy" id="109461"/>
    <lineage>
        <taxon>Eukaryota</taxon>
        <taxon>Metazoa</taxon>
        <taxon>Ecdysozoa</taxon>
        <taxon>Arthropoda</taxon>
        <taxon>Chelicerata</taxon>
        <taxon>Arachnida</taxon>
        <taxon>Acari</taxon>
        <taxon>Parasitiformes</taxon>
        <taxon>Mesostigmata</taxon>
        <taxon>Gamasina</taxon>
        <taxon>Dermanyssoidea</taxon>
        <taxon>Varroidae</taxon>
        <taxon>Varroa</taxon>
    </lineage>
</organism>
<dbReference type="InterPro" id="IPR006207">
    <property type="entry name" value="Cys_knot_C"/>
</dbReference>
<comment type="caution">
    <text evidence="4">Lacks conserved residue(s) required for the propagation of feature annotation.</text>
</comment>
<feature type="disulfide bond" evidence="4">
    <location>
        <begin position="56"/>
        <end position="105"/>
    </location>
</feature>
<evidence type="ECO:0000313" key="7">
    <source>
        <dbReference type="EnsemblMetazoa" id="XP_022660341"/>
    </source>
</evidence>
<dbReference type="InterPro" id="IPR029034">
    <property type="entry name" value="Cystine-knot_cytokine"/>
</dbReference>
<name>A0A7M7K3S3_VARDE</name>
<dbReference type="PROSITE" id="PS01185">
    <property type="entry name" value="CTCK_1"/>
    <property type="match status" value="1"/>
</dbReference>